<protein>
    <submittedName>
        <fullName evidence="3">Uncharacterized protein</fullName>
    </submittedName>
</protein>
<accession>A0A0B4GAD2</accession>
<dbReference type="HOGENOM" id="CLU_664075_0_0_1"/>
<dbReference type="Proteomes" id="UP000031192">
    <property type="component" value="Unassembled WGS sequence"/>
</dbReference>
<keyword evidence="1" id="KW-0175">Coiled coil</keyword>
<proteinExistence type="predicted"/>
<feature type="region of interest" description="Disordered" evidence="2">
    <location>
        <begin position="391"/>
        <end position="414"/>
    </location>
</feature>
<name>A0A0B4GAD2_METGA</name>
<sequence>MAETKAKVTAKGPTNKNDRDSKLWSLVCLAREVGGDADGIQDYTHLVSEKKGLEYEVCEKSKEISRLKQELAQYKGIASTEKSLLMREFGEQGKIFADKTAMLETYRERVEQLETDLEMMVGRDKSQREQLITLDKNAKATQTSFNQLQRKMEIADRDCIIHRSQLQAAKQKFDDLERRLRTDFGHNVFHGNDETRVAILREHFNSLSKESCAIIKEFMSDTDPTMVHDFEKSAFQMLEFFSEDKEQQQIYRFQVTRLTRDEDTEPSVEAVMSASAAIFMALDRLLPHARSEEFHRKIERFLQRAAQTWVAEAQQASDLFEVTKPGTENEPPETYQEYGTRNIGNAGVTSHNVAAILFPRITARGQTLHVGQVVWSDSPAVMVAKDQIPSTTLGRTGTMRKNSRRNPVAGRPTA</sequence>
<evidence type="ECO:0000256" key="1">
    <source>
        <dbReference type="SAM" id="Coils"/>
    </source>
</evidence>
<gene>
    <name evidence="3" type="ORF">MGU_08941</name>
</gene>
<evidence type="ECO:0000313" key="3">
    <source>
        <dbReference type="EMBL" id="KID83750.1"/>
    </source>
</evidence>
<feature type="coiled-coil region" evidence="1">
    <location>
        <begin position="96"/>
        <end position="123"/>
    </location>
</feature>
<reference evidence="3 4" key="1">
    <citation type="journal article" date="2014" name="Proc. Natl. Acad. Sci. U.S.A.">
        <title>Trajectory and genomic determinants of fungal-pathogen speciation and host adaptation.</title>
        <authorList>
            <person name="Hu X."/>
            <person name="Xiao G."/>
            <person name="Zheng P."/>
            <person name="Shang Y."/>
            <person name="Su Y."/>
            <person name="Zhang X."/>
            <person name="Liu X."/>
            <person name="Zhan S."/>
            <person name="St Leger R.J."/>
            <person name="Wang C."/>
        </authorList>
    </citation>
    <scope>NUCLEOTIDE SEQUENCE [LARGE SCALE GENOMIC DNA]</scope>
    <source>
        <strain evidence="3 4">ARSEF 977</strain>
    </source>
</reference>
<evidence type="ECO:0000256" key="2">
    <source>
        <dbReference type="SAM" id="MobiDB-lite"/>
    </source>
</evidence>
<dbReference type="EMBL" id="AZNH01000053">
    <property type="protein sequence ID" value="KID83750.1"/>
    <property type="molecule type" value="Genomic_DNA"/>
</dbReference>
<organism evidence="3 4">
    <name type="scientific">Metarhizium guizhouense (strain ARSEF 977)</name>
    <dbReference type="NCBI Taxonomy" id="1276136"/>
    <lineage>
        <taxon>Eukaryota</taxon>
        <taxon>Fungi</taxon>
        <taxon>Dikarya</taxon>
        <taxon>Ascomycota</taxon>
        <taxon>Pezizomycotina</taxon>
        <taxon>Sordariomycetes</taxon>
        <taxon>Hypocreomycetidae</taxon>
        <taxon>Hypocreales</taxon>
        <taxon>Clavicipitaceae</taxon>
        <taxon>Metarhizium</taxon>
    </lineage>
</organism>
<evidence type="ECO:0000313" key="4">
    <source>
        <dbReference type="Proteomes" id="UP000031192"/>
    </source>
</evidence>
<keyword evidence="4" id="KW-1185">Reference proteome</keyword>
<dbReference type="AlphaFoldDB" id="A0A0B4GAD2"/>
<comment type="caution">
    <text evidence="3">The sequence shown here is derived from an EMBL/GenBank/DDBJ whole genome shotgun (WGS) entry which is preliminary data.</text>
</comment>